<dbReference type="SUPFAM" id="SSF103473">
    <property type="entry name" value="MFS general substrate transporter"/>
    <property type="match status" value="1"/>
</dbReference>
<feature type="transmembrane region" description="Helical" evidence="1">
    <location>
        <begin position="83"/>
        <end position="107"/>
    </location>
</feature>
<accession>A0A7W5YDA1</accession>
<keyword evidence="3" id="KW-1185">Reference proteome</keyword>
<feature type="transmembrane region" description="Helical" evidence="1">
    <location>
        <begin position="45"/>
        <end position="71"/>
    </location>
</feature>
<keyword evidence="1" id="KW-1133">Transmembrane helix</keyword>
<gene>
    <name evidence="2" type="ORF">FHR33_009981</name>
</gene>
<dbReference type="Proteomes" id="UP000579945">
    <property type="component" value="Unassembled WGS sequence"/>
</dbReference>
<evidence type="ECO:0000256" key="1">
    <source>
        <dbReference type="SAM" id="Phobius"/>
    </source>
</evidence>
<comment type="caution">
    <text evidence="2">The sequence shown here is derived from an EMBL/GenBank/DDBJ whole genome shotgun (WGS) entry which is preliminary data.</text>
</comment>
<name>A0A7W5YDA1_9ACTN</name>
<dbReference type="EMBL" id="JACIBV010000003">
    <property type="protein sequence ID" value="MBB3734028.1"/>
    <property type="molecule type" value="Genomic_DNA"/>
</dbReference>
<keyword evidence="1" id="KW-0472">Membrane</keyword>
<proteinExistence type="predicted"/>
<protein>
    <submittedName>
        <fullName evidence="2">Protein-S-isoprenylcysteine O-methyltransferase Ste14</fullName>
    </submittedName>
</protein>
<dbReference type="GO" id="GO:0032259">
    <property type="term" value="P:methylation"/>
    <property type="evidence" value="ECO:0007669"/>
    <property type="project" value="UniProtKB-KW"/>
</dbReference>
<dbReference type="PANTHER" id="PTHR23546:SF1">
    <property type="entry name" value="MEMBRANE PROTEIN"/>
    <property type="match status" value="1"/>
</dbReference>
<dbReference type="AlphaFoldDB" id="A0A7W5YDA1"/>
<evidence type="ECO:0000313" key="2">
    <source>
        <dbReference type="EMBL" id="MBB3734028.1"/>
    </source>
</evidence>
<organism evidence="2 3">
    <name type="scientific">Nonomuraea dietziae</name>
    <dbReference type="NCBI Taxonomy" id="65515"/>
    <lineage>
        <taxon>Bacteria</taxon>
        <taxon>Bacillati</taxon>
        <taxon>Actinomycetota</taxon>
        <taxon>Actinomycetes</taxon>
        <taxon>Streptosporangiales</taxon>
        <taxon>Streptosporangiaceae</taxon>
        <taxon>Nonomuraea</taxon>
    </lineage>
</organism>
<sequence length="126" mass="13331">MLPLYLAAVLCLLLSVWVLATVRPPHAKASSEPGGPQLRPWDARLWPLLAISFCLYLSLGLVQVILGFLVVDRLHLGPQETAGAVGISLFTAGLILVAVQGGAVPALGWPVLRLLRAGIPSAARPR</sequence>
<reference evidence="2 3" key="1">
    <citation type="submission" date="2020-08" db="EMBL/GenBank/DDBJ databases">
        <title>Sequencing the genomes of 1000 actinobacteria strains.</title>
        <authorList>
            <person name="Klenk H.-P."/>
        </authorList>
    </citation>
    <scope>NUCLEOTIDE SEQUENCE [LARGE SCALE GENOMIC DNA]</scope>
    <source>
        <strain evidence="2 3">DSM 44320</strain>
    </source>
</reference>
<evidence type="ECO:0000313" key="3">
    <source>
        <dbReference type="Proteomes" id="UP000579945"/>
    </source>
</evidence>
<dbReference type="Gene3D" id="1.20.1250.20">
    <property type="entry name" value="MFS general substrate transporter like domains"/>
    <property type="match status" value="1"/>
</dbReference>
<keyword evidence="2" id="KW-0808">Transferase</keyword>
<dbReference type="PANTHER" id="PTHR23546">
    <property type="entry name" value="TRANSPORT PROTEIN"/>
    <property type="match status" value="1"/>
</dbReference>
<dbReference type="InterPro" id="IPR036259">
    <property type="entry name" value="MFS_trans_sf"/>
</dbReference>
<keyword evidence="2" id="KW-0489">Methyltransferase</keyword>
<keyword evidence="1" id="KW-0812">Transmembrane</keyword>
<dbReference type="GO" id="GO:0008168">
    <property type="term" value="F:methyltransferase activity"/>
    <property type="evidence" value="ECO:0007669"/>
    <property type="project" value="UniProtKB-KW"/>
</dbReference>